<dbReference type="PANTHER" id="PTHR42643">
    <property type="entry name" value="IONOTROPIC RECEPTOR 20A-RELATED"/>
    <property type="match status" value="1"/>
</dbReference>
<evidence type="ECO:0000313" key="9">
    <source>
        <dbReference type="EMBL" id="KAJ3651804.1"/>
    </source>
</evidence>
<evidence type="ECO:0000256" key="8">
    <source>
        <dbReference type="SAM" id="Phobius"/>
    </source>
</evidence>
<proteinExistence type="predicted"/>
<dbReference type="InterPro" id="IPR052192">
    <property type="entry name" value="Insect_Ionotropic_Sensory_Rcpt"/>
</dbReference>
<gene>
    <name evidence="9" type="ORF">Zmor_017814</name>
</gene>
<dbReference type="AlphaFoldDB" id="A0AA38MD52"/>
<keyword evidence="4 8" id="KW-1133">Transmembrane helix</keyword>
<keyword evidence="6" id="KW-0675">Receptor</keyword>
<evidence type="ECO:0000256" key="1">
    <source>
        <dbReference type="ARBA" id="ARBA00004651"/>
    </source>
</evidence>
<evidence type="ECO:0000256" key="4">
    <source>
        <dbReference type="ARBA" id="ARBA00022989"/>
    </source>
</evidence>
<organism evidence="9 10">
    <name type="scientific">Zophobas morio</name>
    <dbReference type="NCBI Taxonomy" id="2755281"/>
    <lineage>
        <taxon>Eukaryota</taxon>
        <taxon>Metazoa</taxon>
        <taxon>Ecdysozoa</taxon>
        <taxon>Arthropoda</taxon>
        <taxon>Hexapoda</taxon>
        <taxon>Insecta</taxon>
        <taxon>Pterygota</taxon>
        <taxon>Neoptera</taxon>
        <taxon>Endopterygota</taxon>
        <taxon>Coleoptera</taxon>
        <taxon>Polyphaga</taxon>
        <taxon>Cucujiformia</taxon>
        <taxon>Tenebrionidae</taxon>
        <taxon>Zophobas</taxon>
    </lineage>
</organism>
<keyword evidence="3 8" id="KW-0812">Transmembrane</keyword>
<dbReference type="SUPFAM" id="SSF53850">
    <property type="entry name" value="Periplasmic binding protein-like II"/>
    <property type="match status" value="1"/>
</dbReference>
<evidence type="ECO:0000256" key="2">
    <source>
        <dbReference type="ARBA" id="ARBA00022475"/>
    </source>
</evidence>
<sequence>MSDKNATGLLRKHMIEKNIQMAFYVRYLPKPIGPEFELSVHYYEIYLFFVLPPRRKILSSTDTLMKISYFARRLDHGIIESSLRLLFIKNYEHLNVVSKDKVSTLRSYLTVKKGFPLLDKINDVLLRIVESGFIAKWLSDSKVNINKTIVPDYQCIEGHLDLDRIFGAFVLLGVGCLVSFSVFIAELADPVNFVSPTT</sequence>
<feature type="transmembrane region" description="Helical" evidence="8">
    <location>
        <begin position="165"/>
        <end position="185"/>
    </location>
</feature>
<dbReference type="EMBL" id="JALNTZ010000005">
    <property type="protein sequence ID" value="KAJ3651804.1"/>
    <property type="molecule type" value="Genomic_DNA"/>
</dbReference>
<evidence type="ECO:0000256" key="5">
    <source>
        <dbReference type="ARBA" id="ARBA00023136"/>
    </source>
</evidence>
<protein>
    <submittedName>
        <fullName evidence="9">Uncharacterized protein</fullName>
    </submittedName>
</protein>
<comment type="subcellular location">
    <subcellularLocation>
        <location evidence="1">Cell membrane</location>
        <topology evidence="1">Multi-pass membrane protein</topology>
    </subcellularLocation>
</comment>
<evidence type="ECO:0000256" key="6">
    <source>
        <dbReference type="ARBA" id="ARBA00023170"/>
    </source>
</evidence>
<evidence type="ECO:0000256" key="7">
    <source>
        <dbReference type="ARBA" id="ARBA00023180"/>
    </source>
</evidence>
<dbReference type="GO" id="GO:0005886">
    <property type="term" value="C:plasma membrane"/>
    <property type="evidence" value="ECO:0007669"/>
    <property type="project" value="UniProtKB-SubCell"/>
</dbReference>
<reference evidence="9" key="1">
    <citation type="journal article" date="2023" name="G3 (Bethesda)">
        <title>Whole genome assemblies of Zophobas morio and Tenebrio molitor.</title>
        <authorList>
            <person name="Kaur S."/>
            <person name="Stinson S.A."/>
            <person name="diCenzo G.C."/>
        </authorList>
    </citation>
    <scope>NUCLEOTIDE SEQUENCE</scope>
    <source>
        <strain evidence="9">QUZm001</strain>
    </source>
</reference>
<accession>A0AA38MD52</accession>
<name>A0AA38MD52_9CUCU</name>
<keyword evidence="5 8" id="KW-0472">Membrane</keyword>
<evidence type="ECO:0000256" key="3">
    <source>
        <dbReference type="ARBA" id="ARBA00022692"/>
    </source>
</evidence>
<dbReference type="Proteomes" id="UP001168821">
    <property type="component" value="Unassembled WGS sequence"/>
</dbReference>
<dbReference type="PANTHER" id="PTHR42643:SF30">
    <property type="entry name" value="IONOTROPIC RECEPTOR 40A-RELATED"/>
    <property type="match status" value="1"/>
</dbReference>
<keyword evidence="7" id="KW-0325">Glycoprotein</keyword>
<comment type="caution">
    <text evidence="9">The sequence shown here is derived from an EMBL/GenBank/DDBJ whole genome shotgun (WGS) entry which is preliminary data.</text>
</comment>
<keyword evidence="2" id="KW-1003">Cell membrane</keyword>
<evidence type="ECO:0000313" key="10">
    <source>
        <dbReference type="Proteomes" id="UP001168821"/>
    </source>
</evidence>
<keyword evidence="10" id="KW-1185">Reference proteome</keyword>